<dbReference type="InterPro" id="IPR021560">
    <property type="entry name" value="DUF3021"/>
</dbReference>
<dbReference type="Pfam" id="PF11457">
    <property type="entry name" value="DUF3021"/>
    <property type="match status" value="1"/>
</dbReference>
<organism evidence="2 3">
    <name type="scientific">Priestia iocasae</name>
    <dbReference type="NCBI Taxonomy" id="2291674"/>
    <lineage>
        <taxon>Bacteria</taxon>
        <taxon>Bacillati</taxon>
        <taxon>Bacillota</taxon>
        <taxon>Bacilli</taxon>
        <taxon>Bacillales</taxon>
        <taxon>Bacillaceae</taxon>
        <taxon>Priestia</taxon>
    </lineage>
</organism>
<evidence type="ECO:0000256" key="1">
    <source>
        <dbReference type="SAM" id="Phobius"/>
    </source>
</evidence>
<proteinExistence type="predicted"/>
<gene>
    <name evidence="2" type="ORF">JOC83_001295</name>
</gene>
<dbReference type="RefSeq" id="WP_205185484.1">
    <property type="nucleotide sequence ID" value="NZ_JAFBFC010000002.1"/>
</dbReference>
<comment type="caution">
    <text evidence="2">The sequence shown here is derived from an EMBL/GenBank/DDBJ whole genome shotgun (WGS) entry which is preliminary data.</text>
</comment>
<evidence type="ECO:0000313" key="2">
    <source>
        <dbReference type="EMBL" id="MBM7702461.1"/>
    </source>
</evidence>
<keyword evidence="1" id="KW-0812">Transmembrane</keyword>
<name>A0ABS2QSM0_9BACI</name>
<feature type="transmembrane region" description="Helical" evidence="1">
    <location>
        <begin position="73"/>
        <end position="94"/>
    </location>
</feature>
<dbReference type="Proteomes" id="UP000809829">
    <property type="component" value="Unassembled WGS sequence"/>
</dbReference>
<accession>A0ABS2QSM0</accession>
<feature type="transmembrane region" description="Helical" evidence="1">
    <location>
        <begin position="37"/>
        <end position="61"/>
    </location>
</feature>
<keyword evidence="3" id="KW-1185">Reference proteome</keyword>
<keyword evidence="1" id="KW-0472">Membrane</keyword>
<reference evidence="2 3" key="1">
    <citation type="submission" date="2021-01" db="EMBL/GenBank/DDBJ databases">
        <title>Genomic Encyclopedia of Type Strains, Phase IV (KMG-IV): sequencing the most valuable type-strain genomes for metagenomic binning, comparative biology and taxonomic classification.</title>
        <authorList>
            <person name="Goeker M."/>
        </authorList>
    </citation>
    <scope>NUCLEOTIDE SEQUENCE [LARGE SCALE GENOMIC DNA]</scope>
    <source>
        <strain evidence="2 3">DSM 104297</strain>
    </source>
</reference>
<keyword evidence="1" id="KW-1133">Transmembrane helix</keyword>
<feature type="transmembrane region" description="Helical" evidence="1">
    <location>
        <begin position="12"/>
        <end position="31"/>
    </location>
</feature>
<dbReference type="EMBL" id="JAFBFC010000002">
    <property type="protein sequence ID" value="MBM7702461.1"/>
    <property type="molecule type" value="Genomic_DNA"/>
</dbReference>
<sequence>MIVKLLTRSFAGLGFGAIMMLIFLFIFYVQGIEEINLSLLLVNMIGSLFIGMYWGVSSCIFENGRWSPLKQLVIHFILSVLVYYPIAISLGWLPLGVIEIFISFFIFLFIYMTIWFGMRVYFKKLEDSLNKLL</sequence>
<feature type="transmembrane region" description="Helical" evidence="1">
    <location>
        <begin position="100"/>
        <end position="122"/>
    </location>
</feature>
<evidence type="ECO:0000313" key="3">
    <source>
        <dbReference type="Proteomes" id="UP000809829"/>
    </source>
</evidence>
<protein>
    <submittedName>
        <fullName evidence="2">Membrane protein</fullName>
    </submittedName>
</protein>